<evidence type="ECO:0000313" key="11">
    <source>
        <dbReference type="EMBL" id="MBY0754288.1"/>
    </source>
</evidence>
<dbReference type="Pfam" id="PF12282">
    <property type="entry name" value="GAF_PdtaS"/>
    <property type="match status" value="1"/>
</dbReference>
<evidence type="ECO:0000313" key="12">
    <source>
        <dbReference type="Proteomes" id="UP001299068"/>
    </source>
</evidence>
<dbReference type="InterPro" id="IPR011495">
    <property type="entry name" value="Sig_transdc_His_kin_sub2_dim/P"/>
</dbReference>
<keyword evidence="5" id="KW-0547">Nucleotide-binding</keyword>
<proteinExistence type="predicted"/>
<dbReference type="InterPro" id="IPR005467">
    <property type="entry name" value="His_kinase_dom"/>
</dbReference>
<evidence type="ECO:0000256" key="9">
    <source>
        <dbReference type="SAM" id="Coils"/>
    </source>
</evidence>
<dbReference type="Pfam" id="PF07568">
    <property type="entry name" value="HisKA_2"/>
    <property type="match status" value="1"/>
</dbReference>
<keyword evidence="4" id="KW-0808">Transferase</keyword>
<evidence type="ECO:0000256" key="7">
    <source>
        <dbReference type="ARBA" id="ARBA00022840"/>
    </source>
</evidence>
<dbReference type="InterPro" id="IPR036890">
    <property type="entry name" value="HATPase_C_sf"/>
</dbReference>
<feature type="coiled-coil region" evidence="9">
    <location>
        <begin position="202"/>
        <end position="229"/>
    </location>
</feature>
<dbReference type="EC" id="2.7.13.3" evidence="2"/>
<evidence type="ECO:0000256" key="2">
    <source>
        <dbReference type="ARBA" id="ARBA00012438"/>
    </source>
</evidence>
<dbReference type="GO" id="GO:0016301">
    <property type="term" value="F:kinase activity"/>
    <property type="evidence" value="ECO:0007669"/>
    <property type="project" value="UniProtKB-KW"/>
</dbReference>
<evidence type="ECO:0000256" key="5">
    <source>
        <dbReference type="ARBA" id="ARBA00022741"/>
    </source>
</evidence>
<evidence type="ECO:0000259" key="10">
    <source>
        <dbReference type="PROSITE" id="PS50109"/>
    </source>
</evidence>
<sequence>MKIRDTIYDLCIKNTYLKQNDIEKIIEVSKTIGVMADFYDGDVFIDVLSMDKNKAIVVFHAKPSTVKSMYLEDMTGEEALRENEPGVLKTLETGVPCKDITAVTQENKIVKQKIQPIVNDNKVIGVIIAEKDISEEVKEEFRIKNSNEELVDLMKNNDIITDSLDDAVLIFDNTGKLIISNKNASDIYKKLGYLQDIKNMSYDNLSLTKIKYNELIKELKKENKVIEEIKFADYYFKITRTFINNEGEFQVLSVIKDITYIKRKEKEMELKEVEVREAHHRIKNNLQTTVALLRRQSRDCIYDESKETLDESIGRILTIATTHDLLSRCKNNKVSIKESINSIIDNINSIEYDSRIKISIYGQDFEIYGEKATALLLAINEIIQNAYKHAFKGKDTGNIKIILDKEDNNITITILDDGVGFDLNTVNLGGLGMGIINSYITEVLGGHIELYSGHDGTKTIIKFLNN</sequence>
<keyword evidence="9" id="KW-0175">Coiled coil</keyword>
<dbReference type="Gene3D" id="3.30.565.10">
    <property type="entry name" value="Histidine kinase-like ATPase, C-terminal domain"/>
    <property type="match status" value="1"/>
</dbReference>
<name>A0ABS7KTZ3_CLOSR</name>
<dbReference type="Proteomes" id="UP001299068">
    <property type="component" value="Unassembled WGS sequence"/>
</dbReference>
<dbReference type="SUPFAM" id="SSF55874">
    <property type="entry name" value="ATPase domain of HSP90 chaperone/DNA topoisomerase II/histidine kinase"/>
    <property type="match status" value="1"/>
</dbReference>
<evidence type="ECO:0000256" key="4">
    <source>
        <dbReference type="ARBA" id="ARBA00022679"/>
    </source>
</evidence>
<organism evidence="11 12">
    <name type="scientific">Clostridium sardiniense</name>
    <name type="common">Clostridium absonum</name>
    <dbReference type="NCBI Taxonomy" id="29369"/>
    <lineage>
        <taxon>Bacteria</taxon>
        <taxon>Bacillati</taxon>
        <taxon>Bacillota</taxon>
        <taxon>Clostridia</taxon>
        <taxon>Eubacteriales</taxon>
        <taxon>Clostridiaceae</taxon>
        <taxon>Clostridium</taxon>
    </lineage>
</organism>
<dbReference type="InterPro" id="IPR022066">
    <property type="entry name" value="PdtaS_GAF"/>
</dbReference>
<comment type="catalytic activity">
    <reaction evidence="1">
        <text>ATP + protein L-histidine = ADP + protein N-phospho-L-histidine.</text>
        <dbReference type="EC" id="2.7.13.3"/>
    </reaction>
</comment>
<keyword evidence="12" id="KW-1185">Reference proteome</keyword>
<protein>
    <recommendedName>
        <fullName evidence="2">histidine kinase</fullName>
        <ecNumber evidence="2">2.7.13.3</ecNumber>
    </recommendedName>
</protein>
<evidence type="ECO:0000256" key="1">
    <source>
        <dbReference type="ARBA" id="ARBA00000085"/>
    </source>
</evidence>
<dbReference type="Gene3D" id="3.30.450.20">
    <property type="entry name" value="PAS domain"/>
    <property type="match status" value="1"/>
</dbReference>
<keyword evidence="3" id="KW-0597">Phosphoprotein</keyword>
<dbReference type="RefSeq" id="WP_221858821.1">
    <property type="nucleotide sequence ID" value="NZ_JAIKTU010000002.1"/>
</dbReference>
<gene>
    <name evidence="11" type="ORF">K5V21_02355</name>
</gene>
<keyword evidence="8" id="KW-0902">Two-component regulatory system</keyword>
<accession>A0ABS7KTZ3</accession>
<keyword evidence="6 11" id="KW-0418">Kinase</keyword>
<dbReference type="Pfam" id="PF13581">
    <property type="entry name" value="HATPase_c_2"/>
    <property type="match status" value="1"/>
</dbReference>
<comment type="caution">
    <text evidence="11">The sequence shown here is derived from an EMBL/GenBank/DDBJ whole genome shotgun (WGS) entry which is preliminary data.</text>
</comment>
<keyword evidence="7" id="KW-0067">ATP-binding</keyword>
<dbReference type="PROSITE" id="PS50109">
    <property type="entry name" value="HIS_KIN"/>
    <property type="match status" value="1"/>
</dbReference>
<evidence type="ECO:0000256" key="8">
    <source>
        <dbReference type="ARBA" id="ARBA00023012"/>
    </source>
</evidence>
<dbReference type="PANTHER" id="PTHR41523:SF8">
    <property type="entry name" value="ETHYLENE RESPONSE SENSOR PROTEIN"/>
    <property type="match status" value="1"/>
</dbReference>
<dbReference type="InterPro" id="IPR003594">
    <property type="entry name" value="HATPase_dom"/>
</dbReference>
<dbReference type="Gene3D" id="3.30.450.280">
    <property type="entry name" value="GAF domain"/>
    <property type="match status" value="1"/>
</dbReference>
<reference evidence="11 12" key="1">
    <citation type="journal article" date="2021" name="Cell Host Microbe">
        <title>in vivo commensal control of Clostridioides difficile virulence.</title>
        <authorList>
            <person name="Girinathan B.P."/>
            <person name="Dibenedetto N."/>
            <person name="Worley J.N."/>
            <person name="Peltier J."/>
            <person name="Arrieta-Ortiz M.L."/>
            <person name="Rupa Christinal Immanuel S."/>
            <person name="Lavin R."/>
            <person name="Delaney M.L."/>
            <person name="Cummins C."/>
            <person name="Hoffmann M."/>
            <person name="Luo Y."/>
            <person name="Gonzalez-Escalona N."/>
            <person name="Allard M."/>
            <person name="Onderdonk A.B."/>
            <person name="Gerber G.K."/>
            <person name="Sonenshein A.L."/>
            <person name="Baliga N."/>
            <person name="Dupuy B."/>
            <person name="Bry L."/>
        </authorList>
    </citation>
    <scope>NUCLEOTIDE SEQUENCE [LARGE SCALE GENOMIC DNA]</scope>
    <source>
        <strain evidence="11 12">DSM 599</strain>
    </source>
</reference>
<evidence type="ECO:0000256" key="3">
    <source>
        <dbReference type="ARBA" id="ARBA00022553"/>
    </source>
</evidence>
<dbReference type="InterPro" id="IPR038424">
    <property type="entry name" value="H_kinase_PdtaS_GAF_sf"/>
</dbReference>
<feature type="domain" description="Histidine kinase" evidence="10">
    <location>
        <begin position="277"/>
        <end position="466"/>
    </location>
</feature>
<dbReference type="EMBL" id="JAIKTU010000002">
    <property type="protein sequence ID" value="MBY0754288.1"/>
    <property type="molecule type" value="Genomic_DNA"/>
</dbReference>
<dbReference type="PANTHER" id="PTHR41523">
    <property type="entry name" value="TWO-COMPONENT SYSTEM SENSOR PROTEIN"/>
    <property type="match status" value="1"/>
</dbReference>
<evidence type="ECO:0000256" key="6">
    <source>
        <dbReference type="ARBA" id="ARBA00022777"/>
    </source>
</evidence>